<keyword evidence="4" id="KW-0456">Lyase</keyword>
<dbReference type="Pfam" id="PF13847">
    <property type="entry name" value="Methyltransf_31"/>
    <property type="match status" value="1"/>
</dbReference>
<evidence type="ECO:0000313" key="6">
    <source>
        <dbReference type="EMBL" id="KAJ9665052.1"/>
    </source>
</evidence>
<dbReference type="EMBL" id="JAPDRL010000033">
    <property type="protein sequence ID" value="KAJ9665052.1"/>
    <property type="molecule type" value="Genomic_DNA"/>
</dbReference>
<accession>A0ABQ9NSC2</accession>
<dbReference type="PROSITE" id="PS51891">
    <property type="entry name" value="CENP_V_GFA"/>
    <property type="match status" value="1"/>
</dbReference>
<dbReference type="Gene3D" id="3.90.1590.10">
    <property type="entry name" value="glutathione-dependent formaldehyde- activating enzyme (gfa)"/>
    <property type="match status" value="1"/>
</dbReference>
<evidence type="ECO:0000256" key="3">
    <source>
        <dbReference type="ARBA" id="ARBA00022833"/>
    </source>
</evidence>
<organism evidence="6 7">
    <name type="scientific">Coniosporium apollinis</name>
    <dbReference type="NCBI Taxonomy" id="61459"/>
    <lineage>
        <taxon>Eukaryota</taxon>
        <taxon>Fungi</taxon>
        <taxon>Dikarya</taxon>
        <taxon>Ascomycota</taxon>
        <taxon>Pezizomycotina</taxon>
        <taxon>Dothideomycetes</taxon>
        <taxon>Dothideomycetes incertae sedis</taxon>
        <taxon>Coniosporium</taxon>
    </lineage>
</organism>
<evidence type="ECO:0000256" key="1">
    <source>
        <dbReference type="ARBA" id="ARBA00005495"/>
    </source>
</evidence>
<dbReference type="InterPro" id="IPR029063">
    <property type="entry name" value="SAM-dependent_MTases_sf"/>
</dbReference>
<dbReference type="SUPFAM" id="SSF51316">
    <property type="entry name" value="Mss4-like"/>
    <property type="match status" value="1"/>
</dbReference>
<dbReference type="SUPFAM" id="SSF53335">
    <property type="entry name" value="S-adenosyl-L-methionine-dependent methyltransferases"/>
    <property type="match status" value="1"/>
</dbReference>
<sequence length="427" mass="48078">MTQGTTEEIQIVPDHIHSWTDGGSTLYPLSETFISIVDPKPGEYILDLGCGNGEVYFHAAPRLGPRGLMIGIDIKDSNIAEARSRLKKEVQKDWPGVEFLQHDICDLGSLPLLRNEAEGWDVITVASALALLQEPEKAVRHWMHYLRPGGRLVFGVPQPCSGDRRIVAERVSRRSGIQHRSNRDWIVNENSLVRLLGCAGLIVDRMVVFKMHEKHGGGERYHRVEDGEQVFEESFTKHYAEEVRQKAKDLFKEEWKKAAEDGERVREVHGFLVAAARKPADPIGPIELAGGCRCGKVRYTASVSPSPISYCHCQTCRKLSGGPYMPFIDVPSSAVKFAESTALRIYSATEEAERGFCCECGSPIFMKYHNEPDRIGLLMGSVDDDRWDEKLHTQEAHIYLREKAPWFKIPEDGWPRHAAMTDKGEVE</sequence>
<proteinExistence type="inferred from homology"/>
<evidence type="ECO:0000313" key="7">
    <source>
        <dbReference type="Proteomes" id="UP001172684"/>
    </source>
</evidence>
<dbReference type="InterPro" id="IPR025714">
    <property type="entry name" value="Methyltranfer_dom"/>
</dbReference>
<keyword evidence="2" id="KW-0479">Metal-binding</keyword>
<name>A0ABQ9NSC2_9PEZI</name>
<dbReference type="CDD" id="cd02440">
    <property type="entry name" value="AdoMet_MTases"/>
    <property type="match status" value="1"/>
</dbReference>
<comment type="caution">
    <text evidence="6">The sequence shown here is derived from an EMBL/GenBank/DDBJ whole genome shotgun (WGS) entry which is preliminary data.</text>
</comment>
<dbReference type="InterPro" id="IPR006913">
    <property type="entry name" value="CENP-V/GFA"/>
</dbReference>
<keyword evidence="3" id="KW-0862">Zinc</keyword>
<feature type="domain" description="CENP-V/GFA" evidence="5">
    <location>
        <begin position="288"/>
        <end position="388"/>
    </location>
</feature>
<dbReference type="InterPro" id="IPR011057">
    <property type="entry name" value="Mss4-like_sf"/>
</dbReference>
<reference evidence="6" key="1">
    <citation type="submission" date="2022-10" db="EMBL/GenBank/DDBJ databases">
        <title>Culturing micro-colonial fungi from biological soil crusts in the Mojave desert and describing Neophaeococcomyces mojavensis, and introducing the new genera and species Taxawa tesnikishii.</title>
        <authorList>
            <person name="Kurbessoian T."/>
            <person name="Stajich J.E."/>
        </authorList>
    </citation>
    <scope>NUCLEOTIDE SEQUENCE</scope>
    <source>
        <strain evidence="6">TK_1</strain>
    </source>
</reference>
<gene>
    <name evidence="6" type="ORF">H2201_004918</name>
</gene>
<protein>
    <recommendedName>
        <fullName evidence="5">CENP-V/GFA domain-containing protein</fullName>
    </recommendedName>
</protein>
<dbReference type="Gene3D" id="3.40.50.150">
    <property type="entry name" value="Vaccinia Virus protein VP39"/>
    <property type="match status" value="1"/>
</dbReference>
<evidence type="ECO:0000256" key="2">
    <source>
        <dbReference type="ARBA" id="ARBA00022723"/>
    </source>
</evidence>
<evidence type="ECO:0000259" key="5">
    <source>
        <dbReference type="PROSITE" id="PS51891"/>
    </source>
</evidence>
<comment type="similarity">
    <text evidence="1">Belongs to the Gfa family.</text>
</comment>
<dbReference type="Pfam" id="PF04828">
    <property type="entry name" value="GFA"/>
    <property type="match status" value="1"/>
</dbReference>
<dbReference type="PANTHER" id="PTHR33337:SF40">
    <property type="entry name" value="CENP-V_GFA DOMAIN-CONTAINING PROTEIN-RELATED"/>
    <property type="match status" value="1"/>
</dbReference>
<dbReference type="Proteomes" id="UP001172684">
    <property type="component" value="Unassembled WGS sequence"/>
</dbReference>
<dbReference type="PANTHER" id="PTHR33337">
    <property type="entry name" value="GFA DOMAIN-CONTAINING PROTEIN"/>
    <property type="match status" value="1"/>
</dbReference>
<evidence type="ECO:0000256" key="4">
    <source>
        <dbReference type="ARBA" id="ARBA00023239"/>
    </source>
</evidence>
<keyword evidence="7" id="KW-1185">Reference proteome</keyword>